<evidence type="ECO:0000259" key="3">
    <source>
        <dbReference type="SMART" id="SM00331"/>
    </source>
</evidence>
<evidence type="ECO:0000313" key="4">
    <source>
        <dbReference type="EMBL" id="MBT0993775.1"/>
    </source>
</evidence>
<feature type="domain" description="GAF" evidence="2">
    <location>
        <begin position="183"/>
        <end position="332"/>
    </location>
</feature>
<proteinExistence type="predicted"/>
<keyword evidence="5" id="KW-1185">Reference proteome</keyword>
<comment type="caution">
    <text evidence="4">The sequence shown here is derived from an EMBL/GenBank/DDBJ whole genome shotgun (WGS) entry which is preliminary data.</text>
</comment>
<dbReference type="PANTHER" id="PTHR43156:SF2">
    <property type="entry name" value="STAGE II SPORULATION PROTEIN E"/>
    <property type="match status" value="1"/>
</dbReference>
<dbReference type="InterPro" id="IPR036457">
    <property type="entry name" value="PPM-type-like_dom_sf"/>
</dbReference>
<reference evidence="4 5" key="1">
    <citation type="submission" date="2021-05" db="EMBL/GenBank/DDBJ databases">
        <title>Description of Cellulomonas sp. DKR-3 sp. nov.</title>
        <authorList>
            <person name="Dahal R.H."/>
            <person name="Chaudhary D.K."/>
        </authorList>
    </citation>
    <scope>NUCLEOTIDE SEQUENCE [LARGE SCALE GENOMIC DNA]</scope>
    <source>
        <strain evidence="4 5">DKR-3</strain>
    </source>
</reference>
<dbReference type="RefSeq" id="WP_214347909.1">
    <property type="nucleotide sequence ID" value="NZ_JAHBOH010000001.1"/>
</dbReference>
<dbReference type="SUPFAM" id="SSF81606">
    <property type="entry name" value="PP2C-like"/>
    <property type="match status" value="1"/>
</dbReference>
<gene>
    <name evidence="4" type="ORF">KIN34_05685</name>
</gene>
<dbReference type="Gene3D" id="3.30.450.40">
    <property type="match status" value="2"/>
</dbReference>
<sequence>MADLGPTTESDPVYDRFARLVHAYLGVPVALVTFVGADGQRFPGAVGLPEPWQSLRGTPLSHSFCQHVVAQDRPLVVSDARTVDLLRDNLAIPDLDVIAYAGYPLRDLQGRAVGSLCAIDGTPREWTPDQLAVLEDLALACASEVQLREAAALAADAVRTADRRAEHGQVLLAMSDAFTQTLTPDEVLDAVQRVATEVAGAARASIGIVHPERGALTWARHAAVPGAPVTLWDDEPLSRAESPAVQVVMSGRPLFFDDATTMSEAFPIVAGVGGPGAAAFLPLTTSTATLGGVLLRWHEPRVVDDELRDLLVTLASDASIALERAQLLQRRRDVAHTLQSAMLSHLPSPAGVTLDAVYLPAEVTEQVGGDWYDAMELPDGGFALVVGDVTGHDMRAATRMGQLRSMLRTLLWEHDRPPSRILELLDGINTGTGLEAMATVLLARVEPPTDDGVRTLTWSCAGHPPALLHRAADGTVELAGRPDLPIGFMPDRERHDHEVRLAPGDTLVLYTDGLLERRTESLRTSIDAAARRLAVLPDLGARSLVDALGPTGDRRDDVVVLTLCLGPR</sequence>
<dbReference type="Proteomes" id="UP000722125">
    <property type="component" value="Unassembled WGS sequence"/>
</dbReference>
<name>A0ABS5TXA9_9CELL</name>
<evidence type="ECO:0000259" key="2">
    <source>
        <dbReference type="SMART" id="SM00065"/>
    </source>
</evidence>
<keyword evidence="1" id="KW-0378">Hydrolase</keyword>
<dbReference type="Pfam" id="PF07228">
    <property type="entry name" value="SpoIIE"/>
    <property type="match status" value="1"/>
</dbReference>
<feature type="domain" description="PPM-type phosphatase" evidence="3">
    <location>
        <begin position="352"/>
        <end position="565"/>
    </location>
</feature>
<protein>
    <submittedName>
        <fullName evidence="4">SpoIIE family protein phosphatase</fullName>
    </submittedName>
</protein>
<dbReference type="Pfam" id="PF01590">
    <property type="entry name" value="GAF"/>
    <property type="match status" value="1"/>
</dbReference>
<dbReference type="EMBL" id="JAHBOH010000001">
    <property type="protein sequence ID" value="MBT0993775.1"/>
    <property type="molecule type" value="Genomic_DNA"/>
</dbReference>
<dbReference type="SMART" id="SM00065">
    <property type="entry name" value="GAF"/>
    <property type="match status" value="2"/>
</dbReference>
<dbReference type="InterPro" id="IPR001932">
    <property type="entry name" value="PPM-type_phosphatase-like_dom"/>
</dbReference>
<dbReference type="PANTHER" id="PTHR43156">
    <property type="entry name" value="STAGE II SPORULATION PROTEIN E-RELATED"/>
    <property type="match status" value="1"/>
</dbReference>
<organism evidence="4 5">
    <name type="scientific">Cellulomonas fulva</name>
    <dbReference type="NCBI Taxonomy" id="2835530"/>
    <lineage>
        <taxon>Bacteria</taxon>
        <taxon>Bacillati</taxon>
        <taxon>Actinomycetota</taxon>
        <taxon>Actinomycetes</taxon>
        <taxon>Micrococcales</taxon>
        <taxon>Cellulomonadaceae</taxon>
        <taxon>Cellulomonas</taxon>
    </lineage>
</organism>
<dbReference type="Pfam" id="PF13185">
    <property type="entry name" value="GAF_2"/>
    <property type="match status" value="1"/>
</dbReference>
<dbReference type="Gene3D" id="3.60.40.10">
    <property type="entry name" value="PPM-type phosphatase domain"/>
    <property type="match status" value="1"/>
</dbReference>
<dbReference type="InterPro" id="IPR003018">
    <property type="entry name" value="GAF"/>
</dbReference>
<dbReference type="SMART" id="SM00331">
    <property type="entry name" value="PP2C_SIG"/>
    <property type="match status" value="1"/>
</dbReference>
<feature type="domain" description="GAF" evidence="2">
    <location>
        <begin position="9"/>
        <end position="155"/>
    </location>
</feature>
<accession>A0ABS5TXA9</accession>
<dbReference type="SUPFAM" id="SSF55781">
    <property type="entry name" value="GAF domain-like"/>
    <property type="match status" value="2"/>
</dbReference>
<dbReference type="InterPro" id="IPR052016">
    <property type="entry name" value="Bact_Sigma-Reg"/>
</dbReference>
<evidence type="ECO:0000313" key="5">
    <source>
        <dbReference type="Proteomes" id="UP000722125"/>
    </source>
</evidence>
<dbReference type="InterPro" id="IPR029016">
    <property type="entry name" value="GAF-like_dom_sf"/>
</dbReference>
<evidence type="ECO:0000256" key="1">
    <source>
        <dbReference type="ARBA" id="ARBA00022801"/>
    </source>
</evidence>